<gene>
    <name evidence="3" type="ORF">I6G56_32295</name>
</gene>
<keyword evidence="2" id="KW-0812">Transmembrane</keyword>
<feature type="transmembrane region" description="Helical" evidence="2">
    <location>
        <begin position="31"/>
        <end position="53"/>
    </location>
</feature>
<dbReference type="PRINTS" id="PR00950">
    <property type="entry name" value="TYPE3IMSPROT"/>
</dbReference>
<proteinExistence type="predicted"/>
<dbReference type="Proteomes" id="UP000594943">
    <property type="component" value="Chromosome 2"/>
</dbReference>
<accession>A0A7U4P997</accession>
<feature type="transmembrane region" description="Helical" evidence="2">
    <location>
        <begin position="146"/>
        <end position="165"/>
    </location>
</feature>
<protein>
    <submittedName>
        <fullName evidence="3">EscU/YscU/HrcU family type III secretion system export apparatus switch protein</fullName>
    </submittedName>
</protein>
<evidence type="ECO:0000313" key="3">
    <source>
        <dbReference type="EMBL" id="QPS46720.1"/>
    </source>
</evidence>
<feature type="region of interest" description="Disordered" evidence="1">
    <location>
        <begin position="1"/>
        <end position="21"/>
    </location>
</feature>
<feature type="compositionally biased region" description="Basic and acidic residues" evidence="1">
    <location>
        <begin position="1"/>
        <end position="13"/>
    </location>
</feature>
<dbReference type="PANTHER" id="PTHR30531:SF14">
    <property type="entry name" value="SURFACE PRESENTATION OF ANTIGENS PROTEIN SPAS"/>
    <property type="match status" value="1"/>
</dbReference>
<dbReference type="Pfam" id="PF01312">
    <property type="entry name" value="Bac_export_2"/>
    <property type="match status" value="1"/>
</dbReference>
<dbReference type="EMBL" id="CP065687">
    <property type="protein sequence ID" value="QPS46720.1"/>
    <property type="molecule type" value="Genomic_DNA"/>
</dbReference>
<dbReference type="Gene3D" id="6.10.250.2080">
    <property type="match status" value="1"/>
</dbReference>
<name>A0A7U4P997_9BURK</name>
<feature type="transmembrane region" description="Helical" evidence="2">
    <location>
        <begin position="81"/>
        <end position="105"/>
    </location>
</feature>
<organism evidence="3 4">
    <name type="scientific">Burkholderia humptydooensis</name>
    <dbReference type="NCBI Taxonomy" id="430531"/>
    <lineage>
        <taxon>Bacteria</taxon>
        <taxon>Pseudomonadati</taxon>
        <taxon>Pseudomonadota</taxon>
        <taxon>Betaproteobacteria</taxon>
        <taxon>Burkholderiales</taxon>
        <taxon>Burkholderiaceae</taxon>
        <taxon>Burkholderia</taxon>
        <taxon>pseudomallei group</taxon>
    </lineage>
</organism>
<feature type="transmembrane region" description="Helical" evidence="2">
    <location>
        <begin position="185"/>
        <end position="207"/>
    </location>
</feature>
<dbReference type="RefSeq" id="WP_009916372.1">
    <property type="nucleotide sequence ID" value="NZ_CP013382.1"/>
</dbReference>
<keyword evidence="2" id="KW-1133">Transmembrane helix</keyword>
<feature type="region of interest" description="Disordered" evidence="1">
    <location>
        <begin position="228"/>
        <end position="250"/>
    </location>
</feature>
<evidence type="ECO:0000313" key="4">
    <source>
        <dbReference type="Proteomes" id="UP000594943"/>
    </source>
</evidence>
<reference evidence="3 4" key="1">
    <citation type="submission" date="2020-12" db="EMBL/GenBank/DDBJ databases">
        <title>FDA dAtabase for Regulatory Grade micrObial Sequences (FDA-ARGOS): Supporting development and validation of Infectious Disease Dx tests.</title>
        <authorList>
            <person name="Nelson B."/>
            <person name="Plummer A."/>
            <person name="Tallon L."/>
            <person name="Sadzewicz L."/>
            <person name="Zhao X."/>
            <person name="Boylan J."/>
            <person name="Ott S."/>
            <person name="Bowen H."/>
            <person name="Vavikolanu K."/>
            <person name="Mehta A."/>
            <person name="Aluvathingal J."/>
            <person name="Nadendla S."/>
            <person name="Myers T."/>
            <person name="Yan Y."/>
            <person name="Sichtig H."/>
        </authorList>
    </citation>
    <scope>NUCLEOTIDE SEQUENCE [LARGE SCALE GENOMIC DNA]</scope>
    <source>
        <strain evidence="3 4">FDAARGOS_899</strain>
    </source>
</reference>
<sequence>MSEKTEQPTESRLRRERRAGRISKSRDLTQAVAGAAWPLAFALSFDFVFGAAVRVLHGLFELIGEGGPPDSARMDFAMSRVIVPTIALSVGVAAAGAAISIALELMQTKGLLSMKPVTPNFGKLNPINQLKSIFSLRTLVELAKNLVKVAAVGACTLVVIRVALPDLAVVATVDLPSALNLTTSLLFRIATASIAVLVALAVIDVGYQRYEYIKGLKMTKDEVKRDYKQQEGDPLVKGERRRQHAELADR</sequence>
<dbReference type="KEGG" id="bhg:I6G56_32295"/>
<dbReference type="GO" id="GO:0009306">
    <property type="term" value="P:protein secretion"/>
    <property type="evidence" value="ECO:0007669"/>
    <property type="project" value="InterPro"/>
</dbReference>
<dbReference type="AlphaFoldDB" id="A0A7U4P997"/>
<dbReference type="GO" id="GO:0005886">
    <property type="term" value="C:plasma membrane"/>
    <property type="evidence" value="ECO:0007669"/>
    <property type="project" value="TreeGrafter"/>
</dbReference>
<dbReference type="PANTHER" id="PTHR30531">
    <property type="entry name" value="FLAGELLAR BIOSYNTHETIC PROTEIN FLHB"/>
    <property type="match status" value="1"/>
</dbReference>
<keyword evidence="2" id="KW-0472">Membrane</keyword>
<accession>A0A7T2X121</accession>
<evidence type="ECO:0000256" key="1">
    <source>
        <dbReference type="SAM" id="MobiDB-lite"/>
    </source>
</evidence>
<evidence type="ECO:0000256" key="2">
    <source>
        <dbReference type="SAM" id="Phobius"/>
    </source>
</evidence>
<dbReference type="InterPro" id="IPR006135">
    <property type="entry name" value="T3SS_substrate_exporter"/>
</dbReference>